<comment type="caution">
    <text evidence="4">The sequence shown here is derived from an EMBL/GenBank/DDBJ whole genome shotgun (WGS) entry which is preliminary data.</text>
</comment>
<dbReference type="PANTHER" id="PTHR42932:SF1">
    <property type="entry name" value="GENERAL STRESS PROTEIN 20U"/>
    <property type="match status" value="1"/>
</dbReference>
<dbReference type="PRINTS" id="PR01346">
    <property type="entry name" value="HELNAPAPROT"/>
</dbReference>
<accession>A0ABS1J2H9</accession>
<dbReference type="Gene3D" id="1.20.1260.10">
    <property type="match status" value="1"/>
</dbReference>
<dbReference type="InterPro" id="IPR008331">
    <property type="entry name" value="Ferritin_DPS_dom"/>
</dbReference>
<dbReference type="Proteomes" id="UP000604730">
    <property type="component" value="Unassembled WGS sequence"/>
</dbReference>
<dbReference type="EMBL" id="JAEPRJ010000001">
    <property type="protein sequence ID" value="MBK5898260.1"/>
    <property type="molecule type" value="Genomic_DNA"/>
</dbReference>
<dbReference type="InterPro" id="IPR009078">
    <property type="entry name" value="Ferritin-like_SF"/>
</dbReference>
<evidence type="ECO:0000259" key="3">
    <source>
        <dbReference type="Pfam" id="PF00210"/>
    </source>
</evidence>
<feature type="domain" description="Ferritin/DPS" evidence="3">
    <location>
        <begin position="6"/>
        <end position="142"/>
    </location>
</feature>
<organism evidence="4 5">
    <name type="scientific">Catonella massiliensis</name>
    <dbReference type="NCBI Taxonomy" id="2799636"/>
    <lineage>
        <taxon>Bacteria</taxon>
        <taxon>Bacillati</taxon>
        <taxon>Bacillota</taxon>
        <taxon>Clostridia</taxon>
        <taxon>Lachnospirales</taxon>
        <taxon>Lachnospiraceae</taxon>
        <taxon>Catonella</taxon>
    </lineage>
</organism>
<dbReference type="CDD" id="cd01043">
    <property type="entry name" value="DPS"/>
    <property type="match status" value="1"/>
</dbReference>
<evidence type="ECO:0000313" key="4">
    <source>
        <dbReference type="EMBL" id="MBK5898260.1"/>
    </source>
</evidence>
<dbReference type="SUPFAM" id="SSF47240">
    <property type="entry name" value="Ferritin-like"/>
    <property type="match status" value="1"/>
</dbReference>
<evidence type="ECO:0000256" key="1">
    <source>
        <dbReference type="ARBA" id="ARBA00009497"/>
    </source>
</evidence>
<comment type="similarity">
    <text evidence="1 2">Belongs to the Dps family.</text>
</comment>
<proteinExistence type="inferred from homology"/>
<evidence type="ECO:0000313" key="5">
    <source>
        <dbReference type="Proteomes" id="UP000604730"/>
    </source>
</evidence>
<dbReference type="PIRSF" id="PIRSF005900">
    <property type="entry name" value="Dps"/>
    <property type="match status" value="1"/>
</dbReference>
<protein>
    <submittedName>
        <fullName evidence="4">DNA starvation/stationary phase protection protein</fullName>
    </submittedName>
</protein>
<name>A0ABS1J2H9_9FIRM</name>
<reference evidence="4 5" key="1">
    <citation type="submission" date="2021-01" db="EMBL/GenBank/DDBJ databases">
        <title>Isolation and description of Catonella massiliensis sp. nov., a novel Catonella species, isolated from a stable periodontitis subject.</title>
        <authorList>
            <person name="Antezack A."/>
            <person name="Boxberger M."/>
            <person name="La Scola B."/>
            <person name="Monnet-Corti V."/>
        </authorList>
    </citation>
    <scope>NUCLEOTIDE SEQUENCE [LARGE SCALE GENOMIC DNA]</scope>
    <source>
        <strain evidence="4 5">Marseille-Q4567</strain>
    </source>
</reference>
<evidence type="ECO:0000256" key="2">
    <source>
        <dbReference type="RuleBase" id="RU003875"/>
    </source>
</evidence>
<gene>
    <name evidence="4" type="ORF">JJN12_10800</name>
</gene>
<keyword evidence="5" id="KW-1185">Reference proteome</keyword>
<dbReference type="Pfam" id="PF00210">
    <property type="entry name" value="Ferritin"/>
    <property type="match status" value="1"/>
</dbReference>
<dbReference type="InterPro" id="IPR012347">
    <property type="entry name" value="Ferritin-like"/>
</dbReference>
<sequence>MERTMNIYLSNLVHFYHKLQSYHWYVQGKTFFQSHAKLEEYYNFVNGQIDELAELMLMDGKKPVSTMKGFAELATIKDPAGDFVQDMHAVFSDVLADFETLHASARLLKEKADDENDTLVSAKMDGFLEDYAKILWMLRSTLA</sequence>
<dbReference type="RefSeq" id="WP_208429691.1">
    <property type="nucleotide sequence ID" value="NZ_JAEPRJ010000001.1"/>
</dbReference>
<dbReference type="InterPro" id="IPR002177">
    <property type="entry name" value="DPS_DNA-bd"/>
</dbReference>
<dbReference type="PANTHER" id="PTHR42932">
    <property type="entry name" value="GENERAL STRESS PROTEIN 20U"/>
    <property type="match status" value="1"/>
</dbReference>